<keyword evidence="2" id="KW-0342">GTP-binding</keyword>
<dbReference type="SMART" id="SM00053">
    <property type="entry name" value="DYNc"/>
    <property type="match status" value="1"/>
</dbReference>
<dbReference type="GO" id="GO:0016020">
    <property type="term" value="C:membrane"/>
    <property type="evidence" value="ECO:0007669"/>
    <property type="project" value="TreeGrafter"/>
</dbReference>
<dbReference type="VEuPathDB" id="FungiDB:P170DRAFT_404539"/>
<dbReference type="Pfam" id="PF01031">
    <property type="entry name" value="Dynamin_M"/>
    <property type="match status" value="1"/>
</dbReference>
<dbReference type="RefSeq" id="XP_024705202.1">
    <property type="nucleotide sequence ID" value="XM_024846535.1"/>
</dbReference>
<dbReference type="GO" id="GO:0016559">
    <property type="term" value="P:peroxisome fission"/>
    <property type="evidence" value="ECO:0007669"/>
    <property type="project" value="TreeGrafter"/>
</dbReference>
<dbReference type="GO" id="GO:0005525">
    <property type="term" value="F:GTP binding"/>
    <property type="evidence" value="ECO:0007669"/>
    <property type="project" value="InterPro"/>
</dbReference>
<dbReference type="GeneID" id="36554234"/>
<dbReference type="GO" id="GO:0005874">
    <property type="term" value="C:microtubule"/>
    <property type="evidence" value="ECO:0007669"/>
    <property type="project" value="TreeGrafter"/>
</dbReference>
<sequence>MKPIQAPLADPALLDKIDQLFACSVGEYINLPQLVVVGDQSSGKSSVLEGLTKLPFPRDSGLCTRFATQIIFRRSKVQKGRRITASIIPGPNASPEQAEKLREFMITQDGNMPPEEFSRNMKAVHRLMGLSPSDNPTRSTFSNDIFRLEICGPSEDHLTVIDVPGIFMNTTPGKTTRKDMEMVKDMVHGYMKNPRSIMLTVVPANVDIATQQIIEMARQVDPDGDRTLGVLTKPDLVDSGAEQKVIDLVNGQDMILKHGWIMVRNLSQRELLDGNADRDTQEKEWGSKEPWDKIPRDRFGIASLTARLREAVTDNARRAFPLVRAEILNKLRKSKDDLHRMGGERETSEQQANYLLNIISRFQEIANQALNAHYGADEVFDNYPELRLATLATTRNTNFAEELVRWGHEYRFKEETKEALDEGCVEVQGEPIQSQHSVETRKTSNVPALTTMVPESPLEEAPSNSDIHQWLNQVYNASRGFEIGTFNARLLSTIMKKQSQKWNNFARGYVGDIIVYVDQFIRKALELACNDKRVFEQLIAISFNCLVDKYQSALDHVEFLLEVERDGILMTMNQYFNESLQKSREDQIQALLKPKTFRLNGYEEVVRVSDVQLRHSSSNTEQTIRDMHDILQAYYNVAVRRFIDNVCMQGGNHFLLNGPDSPLKFLSSSFVSSLSPEKLKEIAGEAPTTQRKRIGLKKMIKDLEAGKRILL</sequence>
<accession>A0A2I2GAK6</accession>
<keyword evidence="6" id="KW-1185">Reference proteome</keyword>
<dbReference type="Proteomes" id="UP000234275">
    <property type="component" value="Unassembled WGS sequence"/>
</dbReference>
<dbReference type="STRING" id="1392250.A0A2I2GAK6"/>
<dbReference type="Gene3D" id="3.40.50.300">
    <property type="entry name" value="P-loop containing nucleotide triphosphate hydrolases"/>
    <property type="match status" value="1"/>
</dbReference>
<gene>
    <name evidence="5" type="ORF">P170DRAFT_404539</name>
</gene>
<feature type="domain" description="GED" evidence="3">
    <location>
        <begin position="624"/>
        <end position="711"/>
    </location>
</feature>
<evidence type="ECO:0000256" key="1">
    <source>
        <dbReference type="ARBA" id="ARBA00022741"/>
    </source>
</evidence>
<dbReference type="AlphaFoldDB" id="A0A2I2GAK6"/>
<comment type="caution">
    <text evidence="5">The sequence shown here is derived from an EMBL/GenBank/DDBJ whole genome shotgun (WGS) entry which is preliminary data.</text>
</comment>
<feature type="domain" description="Dynamin-type G" evidence="4">
    <location>
        <begin position="28"/>
        <end position="321"/>
    </location>
</feature>
<dbReference type="PROSITE" id="PS51388">
    <property type="entry name" value="GED"/>
    <property type="match status" value="1"/>
</dbReference>
<dbReference type="EMBL" id="MSFO01000003">
    <property type="protein sequence ID" value="PLB49900.1"/>
    <property type="molecule type" value="Genomic_DNA"/>
</dbReference>
<dbReference type="PANTHER" id="PTHR11566:SF215">
    <property type="entry name" value="DYNAMIN GTPASE"/>
    <property type="match status" value="1"/>
</dbReference>
<dbReference type="GO" id="GO:0003924">
    <property type="term" value="F:GTPase activity"/>
    <property type="evidence" value="ECO:0007669"/>
    <property type="project" value="InterPro"/>
</dbReference>
<name>A0A2I2GAK6_9EURO</name>
<dbReference type="PROSITE" id="PS51718">
    <property type="entry name" value="G_DYNAMIN_2"/>
    <property type="match status" value="1"/>
</dbReference>
<organism evidence="5 6">
    <name type="scientific">Aspergillus steynii IBT 23096</name>
    <dbReference type="NCBI Taxonomy" id="1392250"/>
    <lineage>
        <taxon>Eukaryota</taxon>
        <taxon>Fungi</taxon>
        <taxon>Dikarya</taxon>
        <taxon>Ascomycota</taxon>
        <taxon>Pezizomycotina</taxon>
        <taxon>Eurotiomycetes</taxon>
        <taxon>Eurotiomycetidae</taxon>
        <taxon>Eurotiales</taxon>
        <taxon>Aspergillaceae</taxon>
        <taxon>Aspergillus</taxon>
        <taxon>Aspergillus subgen. Circumdati</taxon>
    </lineage>
</organism>
<dbReference type="SUPFAM" id="SSF52540">
    <property type="entry name" value="P-loop containing nucleoside triphosphate hydrolases"/>
    <property type="match status" value="1"/>
</dbReference>
<dbReference type="PANTHER" id="PTHR11566">
    <property type="entry name" value="DYNAMIN"/>
    <property type="match status" value="1"/>
</dbReference>
<dbReference type="GO" id="GO:0006897">
    <property type="term" value="P:endocytosis"/>
    <property type="evidence" value="ECO:0007669"/>
    <property type="project" value="TreeGrafter"/>
</dbReference>
<dbReference type="FunFam" id="3.40.50.300:FF:001425">
    <property type="entry name" value="Dynamin GTPase, putative"/>
    <property type="match status" value="1"/>
</dbReference>
<evidence type="ECO:0000313" key="5">
    <source>
        <dbReference type="EMBL" id="PLB49900.1"/>
    </source>
</evidence>
<dbReference type="GO" id="GO:0005739">
    <property type="term" value="C:mitochondrion"/>
    <property type="evidence" value="ECO:0007669"/>
    <property type="project" value="TreeGrafter"/>
</dbReference>
<dbReference type="Gene3D" id="1.20.120.1240">
    <property type="entry name" value="Dynamin, middle domain"/>
    <property type="match status" value="1"/>
</dbReference>
<dbReference type="Pfam" id="PF00350">
    <property type="entry name" value="Dynamin_N"/>
    <property type="match status" value="1"/>
</dbReference>
<dbReference type="CDD" id="cd08771">
    <property type="entry name" value="DLP_1"/>
    <property type="match status" value="1"/>
</dbReference>
<dbReference type="InterPro" id="IPR045063">
    <property type="entry name" value="Dynamin_N"/>
</dbReference>
<reference evidence="5 6" key="1">
    <citation type="submission" date="2016-12" db="EMBL/GenBank/DDBJ databases">
        <title>The genomes of Aspergillus section Nigri reveals drivers in fungal speciation.</title>
        <authorList>
            <consortium name="DOE Joint Genome Institute"/>
            <person name="Vesth T.C."/>
            <person name="Nybo J."/>
            <person name="Theobald S."/>
            <person name="Brandl J."/>
            <person name="Frisvad J.C."/>
            <person name="Nielsen K.F."/>
            <person name="Lyhne E.K."/>
            <person name="Kogle M.E."/>
            <person name="Kuo A."/>
            <person name="Riley R."/>
            <person name="Clum A."/>
            <person name="Nolan M."/>
            <person name="Lipzen A."/>
            <person name="Salamov A."/>
            <person name="Henrissat B."/>
            <person name="Wiebenga A."/>
            <person name="De Vries R.P."/>
            <person name="Grigoriev I.V."/>
            <person name="Mortensen U.H."/>
            <person name="Andersen M.R."/>
            <person name="Baker S.E."/>
        </authorList>
    </citation>
    <scope>NUCLEOTIDE SEQUENCE [LARGE SCALE GENOMIC DNA]</scope>
    <source>
        <strain evidence="5 6">IBT 23096</strain>
    </source>
</reference>
<dbReference type="PRINTS" id="PR00195">
    <property type="entry name" value="DYNAMIN"/>
</dbReference>
<evidence type="ECO:0000313" key="6">
    <source>
        <dbReference type="Proteomes" id="UP000234275"/>
    </source>
</evidence>
<dbReference type="InterPro" id="IPR000375">
    <property type="entry name" value="Dynamin_stalk"/>
</dbReference>
<keyword evidence="1" id="KW-0547">Nucleotide-binding</keyword>
<proteinExistence type="predicted"/>
<dbReference type="OrthoDB" id="415706at2759"/>
<dbReference type="InterPro" id="IPR022812">
    <property type="entry name" value="Dynamin"/>
</dbReference>
<protein>
    <submittedName>
        <fullName evidence="5">Vacuolar sorting protein VPS1, dynamin</fullName>
    </submittedName>
</protein>
<dbReference type="InterPro" id="IPR020850">
    <property type="entry name" value="GED_dom"/>
</dbReference>
<dbReference type="InterPro" id="IPR027417">
    <property type="entry name" value="P-loop_NTPase"/>
</dbReference>
<dbReference type="GO" id="GO:0048312">
    <property type="term" value="P:intracellular distribution of mitochondria"/>
    <property type="evidence" value="ECO:0007669"/>
    <property type="project" value="TreeGrafter"/>
</dbReference>
<dbReference type="GO" id="GO:0008017">
    <property type="term" value="F:microtubule binding"/>
    <property type="evidence" value="ECO:0007669"/>
    <property type="project" value="TreeGrafter"/>
</dbReference>
<evidence type="ECO:0000256" key="2">
    <source>
        <dbReference type="ARBA" id="ARBA00023134"/>
    </source>
</evidence>
<dbReference type="InterPro" id="IPR030381">
    <property type="entry name" value="G_DYNAMIN_dom"/>
</dbReference>
<dbReference type="GO" id="GO:0000266">
    <property type="term" value="P:mitochondrial fission"/>
    <property type="evidence" value="ECO:0007669"/>
    <property type="project" value="TreeGrafter"/>
</dbReference>
<evidence type="ECO:0000259" key="3">
    <source>
        <dbReference type="PROSITE" id="PS51388"/>
    </source>
</evidence>
<evidence type="ECO:0000259" key="4">
    <source>
        <dbReference type="PROSITE" id="PS51718"/>
    </source>
</evidence>
<dbReference type="InterPro" id="IPR001401">
    <property type="entry name" value="Dynamin_GTPase"/>
</dbReference>